<dbReference type="GeneID" id="69036989"/>
<evidence type="ECO:0000256" key="3">
    <source>
        <dbReference type="ARBA" id="ARBA00022989"/>
    </source>
</evidence>
<feature type="transmembrane region" description="Helical" evidence="5">
    <location>
        <begin position="59"/>
        <end position="77"/>
    </location>
</feature>
<comment type="subcellular location">
    <subcellularLocation>
        <location evidence="1">Membrane</location>
        <topology evidence="1">Multi-pass membrane protein</topology>
    </subcellularLocation>
</comment>
<keyword evidence="7" id="KW-1185">Reference proteome</keyword>
<organism evidence="6 7">
    <name type="scientific">Ajellomyces capsulatus (strain G186AR / H82 / ATCC MYA-2454 / RMSCC 2432)</name>
    <name type="common">Darling's disease fungus</name>
    <name type="synonym">Histoplasma capsulatum</name>
    <dbReference type="NCBI Taxonomy" id="447093"/>
    <lineage>
        <taxon>Eukaryota</taxon>
        <taxon>Fungi</taxon>
        <taxon>Dikarya</taxon>
        <taxon>Ascomycota</taxon>
        <taxon>Pezizomycotina</taxon>
        <taxon>Eurotiomycetes</taxon>
        <taxon>Eurotiomycetidae</taxon>
        <taxon>Onygenales</taxon>
        <taxon>Ajellomycetaceae</taxon>
        <taxon>Histoplasma</taxon>
    </lineage>
</organism>
<name>C0NMJ6_AJECG</name>
<dbReference type="EMBL" id="GG663367">
    <property type="protein sequence ID" value="EEH07094.1"/>
    <property type="molecule type" value="Genomic_DNA"/>
</dbReference>
<keyword evidence="3 5" id="KW-1133">Transmembrane helix</keyword>
<feature type="transmembrane region" description="Helical" evidence="5">
    <location>
        <begin position="127"/>
        <end position="144"/>
    </location>
</feature>
<evidence type="ECO:0000256" key="4">
    <source>
        <dbReference type="ARBA" id="ARBA00023136"/>
    </source>
</evidence>
<dbReference type="RefSeq" id="XP_045287575.1">
    <property type="nucleotide sequence ID" value="XM_045431022.1"/>
</dbReference>
<proteinExistence type="predicted"/>
<dbReference type="HOGENOM" id="CLU_008455_13_3_1"/>
<dbReference type="PANTHER" id="PTHR23502:SF30">
    <property type="entry name" value="TRANSPORTER, PUTATIVE (AFU_ORTHOLOGUE AFUA_8G04702)-RELATED"/>
    <property type="match status" value="1"/>
</dbReference>
<dbReference type="AlphaFoldDB" id="C0NMJ6"/>
<dbReference type="Pfam" id="PF07690">
    <property type="entry name" value="MFS_1"/>
    <property type="match status" value="1"/>
</dbReference>
<dbReference type="GO" id="GO:0022857">
    <property type="term" value="F:transmembrane transporter activity"/>
    <property type="evidence" value="ECO:0007669"/>
    <property type="project" value="InterPro"/>
</dbReference>
<feature type="transmembrane region" description="Helical" evidence="5">
    <location>
        <begin position="412"/>
        <end position="431"/>
    </location>
</feature>
<feature type="transmembrane region" description="Helical" evidence="5">
    <location>
        <begin position="437"/>
        <end position="463"/>
    </location>
</feature>
<feature type="transmembrane region" description="Helical" evidence="5">
    <location>
        <begin position="97"/>
        <end position="115"/>
    </location>
</feature>
<dbReference type="Gene3D" id="1.20.1250.20">
    <property type="entry name" value="MFS general substrate transporter like domains"/>
    <property type="match status" value="1"/>
</dbReference>
<feature type="transmembrane region" description="Helical" evidence="5">
    <location>
        <begin position="366"/>
        <end position="391"/>
    </location>
</feature>
<dbReference type="InterPro" id="IPR036259">
    <property type="entry name" value="MFS_trans_sf"/>
</dbReference>
<dbReference type="GO" id="GO:0005886">
    <property type="term" value="C:plasma membrane"/>
    <property type="evidence" value="ECO:0007669"/>
    <property type="project" value="TreeGrafter"/>
</dbReference>
<feature type="transmembrane region" description="Helical" evidence="5">
    <location>
        <begin position="507"/>
        <end position="528"/>
    </location>
</feature>
<keyword evidence="4 5" id="KW-0472">Membrane</keyword>
<protein>
    <recommendedName>
        <fullName evidence="8">Major facilitator superfamily (MFS) profile domain-containing protein</fullName>
    </recommendedName>
</protein>
<dbReference type="InterPro" id="IPR011701">
    <property type="entry name" value="MFS"/>
</dbReference>
<evidence type="ECO:0000256" key="1">
    <source>
        <dbReference type="ARBA" id="ARBA00004141"/>
    </source>
</evidence>
<dbReference type="PANTHER" id="PTHR23502">
    <property type="entry name" value="MAJOR FACILITATOR SUPERFAMILY"/>
    <property type="match status" value="1"/>
</dbReference>
<evidence type="ECO:0000313" key="7">
    <source>
        <dbReference type="Proteomes" id="UP000001631"/>
    </source>
</evidence>
<evidence type="ECO:0000256" key="5">
    <source>
        <dbReference type="SAM" id="Phobius"/>
    </source>
</evidence>
<keyword evidence="2 5" id="KW-0812">Transmembrane</keyword>
<accession>C0NMJ6</accession>
<dbReference type="VEuPathDB" id="FungiDB:I7I50_11976"/>
<gene>
    <name evidence="6" type="ORF">HCBG_03973</name>
</gene>
<feature type="transmembrane region" description="Helical" evidence="5">
    <location>
        <begin position="189"/>
        <end position="207"/>
    </location>
</feature>
<evidence type="ECO:0008006" key="8">
    <source>
        <dbReference type="Google" id="ProtNLM"/>
    </source>
</evidence>
<evidence type="ECO:0000256" key="2">
    <source>
        <dbReference type="ARBA" id="ARBA00022692"/>
    </source>
</evidence>
<feature type="transmembrane region" description="Helical" evidence="5">
    <location>
        <begin position="323"/>
        <end position="346"/>
    </location>
</feature>
<reference evidence="6" key="1">
    <citation type="submission" date="2009-02" db="EMBL/GenBank/DDBJ databases">
        <title>The Genome Sequence of Ajellomyces capsulatus strain G186AR.</title>
        <authorList>
            <consortium name="The Broad Institute Genome Sequencing Platform"/>
            <person name="Champion M."/>
            <person name="Cuomo C."/>
            <person name="Ma L.-J."/>
            <person name="Henn M.R."/>
            <person name="Sil A."/>
            <person name="Goldman B."/>
            <person name="Young S.K."/>
            <person name="Kodira C.D."/>
            <person name="Zeng Q."/>
            <person name="Koehrsen M."/>
            <person name="Alvarado L."/>
            <person name="Berlin A."/>
            <person name="Borenstein D."/>
            <person name="Chen Z."/>
            <person name="Engels R."/>
            <person name="Freedman E."/>
            <person name="Gellesch M."/>
            <person name="Goldberg J."/>
            <person name="Griggs A."/>
            <person name="Gujja S."/>
            <person name="Heiman D."/>
            <person name="Hepburn T."/>
            <person name="Howarth C."/>
            <person name="Jen D."/>
            <person name="Larson L."/>
            <person name="Lewis B."/>
            <person name="Mehta T."/>
            <person name="Park D."/>
            <person name="Pearson M."/>
            <person name="Roberts A."/>
            <person name="Saif S."/>
            <person name="Shea T."/>
            <person name="Shenoy N."/>
            <person name="Sisk P."/>
            <person name="Stolte C."/>
            <person name="Sykes S."/>
            <person name="Walk T."/>
            <person name="White J."/>
            <person name="Yandava C."/>
            <person name="Klein B."/>
            <person name="McEwen J.G."/>
            <person name="Puccia R."/>
            <person name="Goldman G.H."/>
            <person name="Felipe M.S."/>
            <person name="Nino-Vega G."/>
            <person name="San-Blas G."/>
            <person name="Taylor J."/>
            <person name="Mendoza L."/>
            <person name="Galagan J."/>
            <person name="Nusbaum C."/>
            <person name="Birren B."/>
        </authorList>
    </citation>
    <scope>NUCLEOTIDE SEQUENCE</scope>
    <source>
        <strain evidence="6">G186AR</strain>
    </source>
</reference>
<dbReference type="STRING" id="447093.C0NMJ6"/>
<dbReference type="Proteomes" id="UP000001631">
    <property type="component" value="Unassembled WGS sequence"/>
</dbReference>
<dbReference type="InParanoid" id="C0NMJ6"/>
<dbReference type="FunCoup" id="C0NMJ6">
    <property type="interactions" value="17"/>
</dbReference>
<feature type="transmembrane region" description="Helical" evidence="5">
    <location>
        <begin position="475"/>
        <end position="495"/>
    </location>
</feature>
<sequence length="551" mass="60862">MEANLATHADLIPGTIHLVDIAGETQLEQHDESQRDIVLVPRPSADPEDPLNWSRKRKLLQIAMVYVYTLGVGIPTTLQYSVLADITNDTGISTGELVTGTGLMFLFLGWACLIWQPIALTFGRRGVYILSCLLCVPIMVWTAYSKTGGEWYAHRILLGAFASPIESLPEISVPDIFFAHERGQWMATYVLFLCGSNFIAPLIAGWFNDAFGWRWTMHLGAMISAAAAVILFFGMEESLYFRPTVEGQELDAATVSQSGHPTVTHVSDEKAGAESNISANNSIMQSASSFPPPRTYIQKLALFVSKPGRPSNKEMFKMMYRPLLIMLHFPCTDWSGFLYGISLSWYNVMNGTASPVLSAAPYNWSAAKVGSAYVAPIIGGIFSMIWSGVIADKFAIYLARRNKGVREPEQRLWPLALTALITTGGLITWGVGAAYGVHWICLMFGMGMMAFGFMTGGSFAISYNVDCFKELSGETMVSVTIIRNTLGFAFSYGITPWVETQGMRNCFITASMVALVCTLTFLPMIYFGKRLRKFSKDMYWQYVSTSAFGGH</sequence>
<evidence type="ECO:0000313" key="6">
    <source>
        <dbReference type="EMBL" id="EEH07094.1"/>
    </source>
</evidence>
<dbReference type="SUPFAM" id="SSF103473">
    <property type="entry name" value="MFS general substrate transporter"/>
    <property type="match status" value="1"/>
</dbReference>